<dbReference type="AlphaFoldDB" id="A0A165HTI5"/>
<evidence type="ECO:0000313" key="2">
    <source>
        <dbReference type="EMBL" id="KZT59725.1"/>
    </source>
</evidence>
<evidence type="ECO:0000313" key="3">
    <source>
        <dbReference type="Proteomes" id="UP000076842"/>
    </source>
</evidence>
<feature type="compositionally biased region" description="Low complexity" evidence="1">
    <location>
        <begin position="41"/>
        <end position="56"/>
    </location>
</feature>
<organism evidence="2 3">
    <name type="scientific">Calocera cornea HHB12733</name>
    <dbReference type="NCBI Taxonomy" id="1353952"/>
    <lineage>
        <taxon>Eukaryota</taxon>
        <taxon>Fungi</taxon>
        <taxon>Dikarya</taxon>
        <taxon>Basidiomycota</taxon>
        <taxon>Agaricomycotina</taxon>
        <taxon>Dacrymycetes</taxon>
        <taxon>Dacrymycetales</taxon>
        <taxon>Dacrymycetaceae</taxon>
        <taxon>Calocera</taxon>
    </lineage>
</organism>
<name>A0A165HTI5_9BASI</name>
<feature type="compositionally biased region" description="Basic residues" evidence="1">
    <location>
        <begin position="444"/>
        <end position="456"/>
    </location>
</feature>
<feature type="region of interest" description="Disordered" evidence="1">
    <location>
        <begin position="288"/>
        <end position="592"/>
    </location>
</feature>
<dbReference type="EMBL" id="KV423937">
    <property type="protein sequence ID" value="KZT59725.1"/>
    <property type="molecule type" value="Genomic_DNA"/>
</dbReference>
<feature type="compositionally biased region" description="Polar residues" evidence="1">
    <location>
        <begin position="492"/>
        <end position="502"/>
    </location>
</feature>
<feature type="compositionally biased region" description="Polar residues" evidence="1">
    <location>
        <begin position="203"/>
        <end position="215"/>
    </location>
</feature>
<keyword evidence="3" id="KW-1185">Reference proteome</keyword>
<feature type="compositionally biased region" description="Low complexity" evidence="1">
    <location>
        <begin position="380"/>
        <end position="410"/>
    </location>
</feature>
<feature type="region of interest" description="Disordered" evidence="1">
    <location>
        <begin position="109"/>
        <end position="223"/>
    </location>
</feature>
<sequence>MTTTSTSYQSTSSLLSPPPTYLSFASSSPRSGGILLNAYKSSSNPPITPPLSTSLLQHYPPRAATPNSNSSEEERNATGTPRKIRFAPLPDPRRAVAVFDDGKEVEMVEDEGTISFGGVKDASPPRSIEEQMSSSRPGSIVSTEDDEEFGKRKTRPRKGSGTWGSATKSLLSPFLAKSPTKGGFLSPDTDDGEDYVSTKLTRRTSTGGLSGSNPVRSAGEVKRKEEFLTGIPIKYTLSMQSEADNPRASHKRAISADRRRLLNGRIYGGGRNKQQKYEEPEFVEWGYGGMGSNKAAQQGKWGSVQGKTVYTSGGGEDAKGVDDEDDGSGMAWVRKRRRERELKAQQEKEEKAQKAGGQKEKENVQQPAQPLANPALGKLPASAHSSAKTTPTASTLSSAFSSRSHSPQPSIDDCTFTESATGASTPHVIDEHHYKAVSLPPAPYHHHNHHHHHKHHGEKEHRPTPPPLAPISSDGLKQKDFLGSEPGAGEVNSLQLQLTPATPVSPEHEENKLQLQQAAVTPVADEEDTDGSDSESSDDDADVEDGGAVEKKSVASSETDETESDMEDAVDKARLTSAGAGVEKVSTKSRRG</sequence>
<dbReference type="OrthoDB" id="3363386at2759"/>
<feature type="region of interest" description="Disordered" evidence="1">
    <location>
        <begin position="33"/>
        <end position="89"/>
    </location>
</feature>
<feature type="compositionally biased region" description="Acidic residues" evidence="1">
    <location>
        <begin position="524"/>
        <end position="547"/>
    </location>
</feature>
<feature type="compositionally biased region" description="Basic and acidic residues" evidence="1">
    <location>
        <begin position="339"/>
        <end position="363"/>
    </location>
</feature>
<feature type="compositionally biased region" description="Polar residues" evidence="1">
    <location>
        <begin position="130"/>
        <end position="142"/>
    </location>
</feature>
<dbReference type="STRING" id="1353952.A0A165HTI5"/>
<accession>A0A165HTI5</accession>
<dbReference type="Proteomes" id="UP000076842">
    <property type="component" value="Unassembled WGS sequence"/>
</dbReference>
<evidence type="ECO:0000256" key="1">
    <source>
        <dbReference type="SAM" id="MobiDB-lite"/>
    </source>
</evidence>
<reference evidence="2 3" key="1">
    <citation type="journal article" date="2016" name="Mol. Biol. Evol.">
        <title>Comparative Genomics of Early-Diverging Mushroom-Forming Fungi Provides Insights into the Origins of Lignocellulose Decay Capabilities.</title>
        <authorList>
            <person name="Nagy L.G."/>
            <person name="Riley R."/>
            <person name="Tritt A."/>
            <person name="Adam C."/>
            <person name="Daum C."/>
            <person name="Floudas D."/>
            <person name="Sun H."/>
            <person name="Yadav J.S."/>
            <person name="Pangilinan J."/>
            <person name="Larsson K.H."/>
            <person name="Matsuura K."/>
            <person name="Barry K."/>
            <person name="Labutti K."/>
            <person name="Kuo R."/>
            <person name="Ohm R.A."/>
            <person name="Bhattacharya S.S."/>
            <person name="Shirouzu T."/>
            <person name="Yoshinaga Y."/>
            <person name="Martin F.M."/>
            <person name="Grigoriev I.V."/>
            <person name="Hibbett D.S."/>
        </authorList>
    </citation>
    <scope>NUCLEOTIDE SEQUENCE [LARGE SCALE GENOMIC DNA]</scope>
    <source>
        <strain evidence="2 3">HHB12733</strain>
    </source>
</reference>
<feature type="compositionally biased region" description="Acidic residues" evidence="1">
    <location>
        <begin position="558"/>
        <end position="568"/>
    </location>
</feature>
<feature type="compositionally biased region" description="Low complexity" evidence="1">
    <location>
        <begin position="1"/>
        <end position="15"/>
    </location>
</feature>
<protein>
    <submittedName>
        <fullName evidence="2">Uncharacterized protein</fullName>
    </submittedName>
</protein>
<dbReference type="InParanoid" id="A0A165HTI5"/>
<gene>
    <name evidence="2" type="ORF">CALCODRAFT_171153</name>
</gene>
<proteinExistence type="predicted"/>
<feature type="region of interest" description="Disordered" evidence="1">
    <location>
        <begin position="1"/>
        <end position="20"/>
    </location>
</feature>